<dbReference type="PANTHER" id="PTHR35471">
    <property type="entry name" value="OS07G0223700 PROTEIN"/>
    <property type="match status" value="1"/>
</dbReference>
<feature type="region of interest" description="Disordered" evidence="1">
    <location>
        <begin position="128"/>
        <end position="153"/>
    </location>
</feature>
<comment type="caution">
    <text evidence="2">The sequence shown here is derived from an EMBL/GenBank/DDBJ whole genome shotgun (WGS) entry which is preliminary data.</text>
</comment>
<dbReference type="OrthoDB" id="1916950at2759"/>
<gene>
    <name evidence="2" type="ORF">CBR_g37640</name>
</gene>
<organism evidence="2 3">
    <name type="scientific">Chara braunii</name>
    <name type="common">Braun's stonewort</name>
    <dbReference type="NCBI Taxonomy" id="69332"/>
    <lineage>
        <taxon>Eukaryota</taxon>
        <taxon>Viridiplantae</taxon>
        <taxon>Streptophyta</taxon>
        <taxon>Charophyceae</taxon>
        <taxon>Charales</taxon>
        <taxon>Characeae</taxon>
        <taxon>Chara</taxon>
    </lineage>
</organism>
<dbReference type="AlphaFoldDB" id="A0A388LNJ8"/>
<dbReference type="Proteomes" id="UP000265515">
    <property type="component" value="Unassembled WGS sequence"/>
</dbReference>
<dbReference type="Gramene" id="GBG83841">
    <property type="protein sequence ID" value="GBG83841"/>
    <property type="gene ID" value="CBR_g37640"/>
</dbReference>
<feature type="compositionally biased region" description="Basic and acidic residues" evidence="1">
    <location>
        <begin position="128"/>
        <end position="143"/>
    </location>
</feature>
<feature type="compositionally biased region" description="Acidic residues" evidence="1">
    <location>
        <begin position="144"/>
        <end position="153"/>
    </location>
</feature>
<dbReference type="EMBL" id="BFEA01000453">
    <property type="protein sequence ID" value="GBG83841.1"/>
    <property type="molecule type" value="Genomic_DNA"/>
</dbReference>
<feature type="region of interest" description="Disordered" evidence="1">
    <location>
        <begin position="70"/>
        <end position="95"/>
    </location>
</feature>
<dbReference type="STRING" id="69332.A0A388LNJ8"/>
<dbReference type="OMA" id="MIGSQNE"/>
<reference evidence="2 3" key="1">
    <citation type="journal article" date="2018" name="Cell">
        <title>The Chara Genome: Secondary Complexity and Implications for Plant Terrestrialization.</title>
        <authorList>
            <person name="Nishiyama T."/>
            <person name="Sakayama H."/>
            <person name="Vries J.D."/>
            <person name="Buschmann H."/>
            <person name="Saint-Marcoux D."/>
            <person name="Ullrich K.K."/>
            <person name="Haas F.B."/>
            <person name="Vanderstraeten L."/>
            <person name="Becker D."/>
            <person name="Lang D."/>
            <person name="Vosolsobe S."/>
            <person name="Rombauts S."/>
            <person name="Wilhelmsson P.K.I."/>
            <person name="Janitza P."/>
            <person name="Kern R."/>
            <person name="Heyl A."/>
            <person name="Rumpler F."/>
            <person name="Villalobos L.I.A.C."/>
            <person name="Clay J.M."/>
            <person name="Skokan R."/>
            <person name="Toyoda A."/>
            <person name="Suzuki Y."/>
            <person name="Kagoshima H."/>
            <person name="Schijlen E."/>
            <person name="Tajeshwar N."/>
            <person name="Catarino B."/>
            <person name="Hetherington A.J."/>
            <person name="Saltykova A."/>
            <person name="Bonnot C."/>
            <person name="Breuninger H."/>
            <person name="Symeonidi A."/>
            <person name="Radhakrishnan G.V."/>
            <person name="Van Nieuwerburgh F."/>
            <person name="Deforce D."/>
            <person name="Chang C."/>
            <person name="Karol K.G."/>
            <person name="Hedrich R."/>
            <person name="Ulvskov P."/>
            <person name="Glockner G."/>
            <person name="Delwiche C.F."/>
            <person name="Petrasek J."/>
            <person name="Van de Peer Y."/>
            <person name="Friml J."/>
            <person name="Beilby M."/>
            <person name="Dolan L."/>
            <person name="Kohara Y."/>
            <person name="Sugano S."/>
            <person name="Fujiyama A."/>
            <person name="Delaux P.-M."/>
            <person name="Quint M."/>
            <person name="TheiBen G."/>
            <person name="Hagemann M."/>
            <person name="Harholt J."/>
            <person name="Dunand C."/>
            <person name="Zachgo S."/>
            <person name="Langdale J."/>
            <person name="Maumus F."/>
            <person name="Straeten D.V.D."/>
            <person name="Gould S.B."/>
            <person name="Rensing S.A."/>
        </authorList>
    </citation>
    <scope>NUCLEOTIDE SEQUENCE [LARGE SCALE GENOMIC DNA]</scope>
    <source>
        <strain evidence="2 3">S276</strain>
    </source>
</reference>
<evidence type="ECO:0000313" key="3">
    <source>
        <dbReference type="Proteomes" id="UP000265515"/>
    </source>
</evidence>
<feature type="compositionally biased region" description="Basic and acidic residues" evidence="1">
    <location>
        <begin position="77"/>
        <end position="88"/>
    </location>
</feature>
<evidence type="ECO:0000256" key="1">
    <source>
        <dbReference type="SAM" id="MobiDB-lite"/>
    </source>
</evidence>
<sequence>MLVLDVVWLMAFSSEIRNVEQIEDIKLGKRTLWSIELGWWLELLGFLVRCVSAVLWWKMWMIGSQNEEASYSPVGFDQRRTTSPEDSPRNSGEVLGGSIYNPTLYASVFHHNYQPYYHPPVSILRENQVEKDDVIEGKQRASDREEDDLGNAA</sequence>
<dbReference type="PANTHER" id="PTHR35471:SF1">
    <property type="entry name" value="OS07G0223700 PROTEIN"/>
    <property type="match status" value="1"/>
</dbReference>
<proteinExistence type="predicted"/>
<protein>
    <submittedName>
        <fullName evidence="2">Uncharacterized protein</fullName>
    </submittedName>
</protein>
<keyword evidence="3" id="KW-1185">Reference proteome</keyword>
<evidence type="ECO:0000313" key="2">
    <source>
        <dbReference type="EMBL" id="GBG83841.1"/>
    </source>
</evidence>
<accession>A0A388LNJ8</accession>
<name>A0A388LNJ8_CHABU</name>